<dbReference type="InterPro" id="IPR014729">
    <property type="entry name" value="Rossmann-like_a/b/a_fold"/>
</dbReference>
<dbReference type="AlphaFoldDB" id="A0A1H9LXY2"/>
<dbReference type="SUPFAM" id="SSF52402">
    <property type="entry name" value="Adenine nucleotide alpha hydrolases-like"/>
    <property type="match status" value="1"/>
</dbReference>
<keyword evidence="6 8" id="KW-0067">ATP-binding</keyword>
<keyword evidence="11" id="KW-1185">Reference proteome</keyword>
<evidence type="ECO:0000313" key="10">
    <source>
        <dbReference type="EMBL" id="SER16291.1"/>
    </source>
</evidence>
<dbReference type="GO" id="GO:0005524">
    <property type="term" value="F:ATP binding"/>
    <property type="evidence" value="ECO:0007669"/>
    <property type="project" value="UniProtKB-UniRule"/>
</dbReference>
<dbReference type="Pfam" id="PF11734">
    <property type="entry name" value="TilS_C"/>
    <property type="match status" value="1"/>
</dbReference>
<dbReference type="GO" id="GO:0006400">
    <property type="term" value="P:tRNA modification"/>
    <property type="evidence" value="ECO:0007669"/>
    <property type="project" value="UniProtKB-UniRule"/>
</dbReference>
<evidence type="ECO:0000256" key="5">
    <source>
        <dbReference type="ARBA" id="ARBA00022741"/>
    </source>
</evidence>
<dbReference type="NCBIfam" id="TIGR02433">
    <property type="entry name" value="lysidine_TilS_C"/>
    <property type="match status" value="1"/>
</dbReference>
<dbReference type="SUPFAM" id="SSF82829">
    <property type="entry name" value="MesJ substrate recognition domain-like"/>
    <property type="match status" value="1"/>
</dbReference>
<dbReference type="SUPFAM" id="SSF56037">
    <property type="entry name" value="PheT/TilS domain"/>
    <property type="match status" value="1"/>
</dbReference>
<feature type="binding site" evidence="8">
    <location>
        <begin position="26"/>
        <end position="31"/>
    </location>
    <ligand>
        <name>ATP</name>
        <dbReference type="ChEBI" id="CHEBI:30616"/>
    </ligand>
</feature>
<protein>
    <recommendedName>
        <fullName evidence="8">tRNA(Ile)-lysidine synthase</fullName>
        <ecNumber evidence="8">6.3.4.19</ecNumber>
    </recommendedName>
    <alternativeName>
        <fullName evidence="8">tRNA(Ile)-2-lysyl-cytidine synthase</fullName>
    </alternativeName>
    <alternativeName>
        <fullName evidence="8">tRNA(Ile)-lysidine synthetase</fullName>
    </alternativeName>
</protein>
<dbReference type="InterPro" id="IPR012796">
    <property type="entry name" value="Lysidine-tRNA-synth_C"/>
</dbReference>
<dbReference type="Gene3D" id="3.30.465.60">
    <property type="match status" value="1"/>
</dbReference>
<name>A0A1H9LXY2_9BACI</name>
<feature type="domain" description="Lysidine-tRNA(Ile) synthetase C-terminal" evidence="9">
    <location>
        <begin position="376"/>
        <end position="446"/>
    </location>
</feature>
<gene>
    <name evidence="8" type="primary">tilS</name>
    <name evidence="10" type="ORF">SAMN05216362_15310</name>
</gene>
<dbReference type="NCBIfam" id="TIGR02432">
    <property type="entry name" value="lysidine_TilS_N"/>
    <property type="match status" value="1"/>
</dbReference>
<dbReference type="EMBL" id="FOES01000053">
    <property type="protein sequence ID" value="SER16291.1"/>
    <property type="molecule type" value="Genomic_DNA"/>
</dbReference>
<proteinExistence type="inferred from homology"/>
<dbReference type="SMART" id="SM00977">
    <property type="entry name" value="TilS_C"/>
    <property type="match status" value="1"/>
</dbReference>
<comment type="domain">
    <text evidence="8">The N-terminal region contains the highly conserved SGGXDS motif, predicted to be a P-loop motif involved in ATP binding.</text>
</comment>
<dbReference type="InterPro" id="IPR011063">
    <property type="entry name" value="TilS/TtcA_N"/>
</dbReference>
<evidence type="ECO:0000256" key="6">
    <source>
        <dbReference type="ARBA" id="ARBA00022840"/>
    </source>
</evidence>
<dbReference type="PANTHER" id="PTHR43033:SF1">
    <property type="entry name" value="TRNA(ILE)-LYSIDINE SYNTHASE-RELATED"/>
    <property type="match status" value="1"/>
</dbReference>
<accession>A0A1H9LXY2</accession>
<keyword evidence="3 8" id="KW-0436">Ligase</keyword>
<evidence type="ECO:0000259" key="9">
    <source>
        <dbReference type="SMART" id="SM00977"/>
    </source>
</evidence>
<dbReference type="CDD" id="cd01992">
    <property type="entry name" value="TilS_N"/>
    <property type="match status" value="1"/>
</dbReference>
<dbReference type="Pfam" id="PF01171">
    <property type="entry name" value="ATP_bind_3"/>
    <property type="match status" value="1"/>
</dbReference>
<evidence type="ECO:0000256" key="3">
    <source>
        <dbReference type="ARBA" id="ARBA00022598"/>
    </source>
</evidence>
<evidence type="ECO:0000256" key="2">
    <source>
        <dbReference type="ARBA" id="ARBA00022490"/>
    </source>
</evidence>
<dbReference type="InterPro" id="IPR012795">
    <property type="entry name" value="tRNA_Ile_lys_synt_N"/>
</dbReference>
<organism evidence="10 11">
    <name type="scientific">Piscibacillus halophilus</name>
    <dbReference type="NCBI Taxonomy" id="571933"/>
    <lineage>
        <taxon>Bacteria</taxon>
        <taxon>Bacillati</taxon>
        <taxon>Bacillota</taxon>
        <taxon>Bacilli</taxon>
        <taxon>Bacillales</taxon>
        <taxon>Bacillaceae</taxon>
        <taxon>Piscibacillus</taxon>
    </lineage>
</organism>
<comment type="catalytic activity">
    <reaction evidence="7 8">
        <text>cytidine(34) in tRNA(Ile2) + L-lysine + ATP = lysidine(34) in tRNA(Ile2) + AMP + diphosphate + H(+)</text>
        <dbReference type="Rhea" id="RHEA:43744"/>
        <dbReference type="Rhea" id="RHEA-COMP:10625"/>
        <dbReference type="Rhea" id="RHEA-COMP:10670"/>
        <dbReference type="ChEBI" id="CHEBI:15378"/>
        <dbReference type="ChEBI" id="CHEBI:30616"/>
        <dbReference type="ChEBI" id="CHEBI:32551"/>
        <dbReference type="ChEBI" id="CHEBI:33019"/>
        <dbReference type="ChEBI" id="CHEBI:82748"/>
        <dbReference type="ChEBI" id="CHEBI:83665"/>
        <dbReference type="ChEBI" id="CHEBI:456215"/>
        <dbReference type="EC" id="6.3.4.19"/>
    </reaction>
</comment>
<dbReference type="Proteomes" id="UP000199427">
    <property type="component" value="Unassembled WGS sequence"/>
</dbReference>
<evidence type="ECO:0000256" key="4">
    <source>
        <dbReference type="ARBA" id="ARBA00022694"/>
    </source>
</evidence>
<evidence type="ECO:0000256" key="1">
    <source>
        <dbReference type="ARBA" id="ARBA00004496"/>
    </source>
</evidence>
<dbReference type="GO" id="GO:0005737">
    <property type="term" value="C:cytoplasm"/>
    <property type="evidence" value="ECO:0007669"/>
    <property type="project" value="UniProtKB-SubCell"/>
</dbReference>
<dbReference type="InterPro" id="IPR012094">
    <property type="entry name" value="tRNA_Ile_lys_synt"/>
</dbReference>
<dbReference type="GO" id="GO:0032267">
    <property type="term" value="F:tRNA(Ile)-lysidine synthase activity"/>
    <property type="evidence" value="ECO:0007669"/>
    <property type="project" value="UniProtKB-EC"/>
</dbReference>
<keyword evidence="5 8" id="KW-0547">Nucleotide-binding</keyword>
<dbReference type="EC" id="6.3.4.19" evidence="8"/>
<comment type="subcellular location">
    <subcellularLocation>
        <location evidence="1 8">Cytoplasm</location>
    </subcellularLocation>
</comment>
<dbReference type="PANTHER" id="PTHR43033">
    <property type="entry name" value="TRNA(ILE)-LYSIDINE SYNTHASE-RELATED"/>
    <property type="match status" value="1"/>
</dbReference>
<dbReference type="STRING" id="571933.SAMN05216362_15310"/>
<comment type="function">
    <text evidence="8">Ligates lysine onto the cytidine present at position 34 of the AUA codon-specific tRNA(Ile) that contains the anticodon CAU, in an ATP-dependent manner. Cytidine is converted to lysidine, thus changing the amino acid specificity of the tRNA from methionine to isoleucine.</text>
</comment>
<dbReference type="Gene3D" id="3.40.50.620">
    <property type="entry name" value="HUPs"/>
    <property type="match status" value="1"/>
</dbReference>
<comment type="similarity">
    <text evidence="8">Belongs to the tRNA(Ile)-lysidine synthase family.</text>
</comment>
<reference evidence="10 11" key="1">
    <citation type="submission" date="2016-10" db="EMBL/GenBank/DDBJ databases">
        <authorList>
            <person name="de Groot N.N."/>
        </authorList>
    </citation>
    <scope>NUCLEOTIDE SEQUENCE [LARGE SCALE GENOMIC DNA]</scope>
    <source>
        <strain evidence="10 11">DSM 21633</strain>
    </source>
</reference>
<keyword evidence="4 8" id="KW-0819">tRNA processing</keyword>
<sequence>METKVLEFNRQHQLFKYGDTLFLAVSGGPDSLALLHFFASIKTSWDLSLTTLTVDHQLRGQQSLDDVRFVKEESEKLGIPCLIGQVNVNEYKRDHHVGTQVAAREMRYQFFQESMKNVPNGKLVFGHHQDDLSESMLMQFIKGVRPNGIPVKRELGSQWLIRPFLCLRKDDIYQYVEKHQLKPRLDPSNEEDDYTRNRVRHHVMPSLEKENPGLSKSLFHLQKQLNEEDAFLQTLADQHYREMVKLDPEKVTFSIQEYKAIALPLQRRIFHLILNYLYTNEMMDKDYFDTFNEWLISEQQNSHYQVNENLAFVKAYDECQIRKGSKSYTGYEQPLYLDESVQLPNGWVAKATKVAQVKERGTHVFVCDAYHISFPLTIRTRKNGDRIKPKGMNGHKKVKDIFIDNKIPKYLRDEWPMVEANGEIIWIPFVCKSHLVKDSGHNLIQITFHK</sequence>
<dbReference type="RefSeq" id="WP_175615672.1">
    <property type="nucleotide sequence ID" value="NZ_CAESCL010000067.1"/>
</dbReference>
<evidence type="ECO:0000313" key="11">
    <source>
        <dbReference type="Proteomes" id="UP000199427"/>
    </source>
</evidence>
<evidence type="ECO:0000256" key="8">
    <source>
        <dbReference type="HAMAP-Rule" id="MF_01161"/>
    </source>
</evidence>
<keyword evidence="2 8" id="KW-0963">Cytoplasm</keyword>
<dbReference type="HAMAP" id="MF_01161">
    <property type="entry name" value="tRNA_Ile_lys_synt"/>
    <property type="match status" value="1"/>
</dbReference>
<evidence type="ECO:0000256" key="7">
    <source>
        <dbReference type="ARBA" id="ARBA00048539"/>
    </source>
</evidence>